<proteinExistence type="predicted"/>
<evidence type="ECO:0008006" key="3">
    <source>
        <dbReference type="Google" id="ProtNLM"/>
    </source>
</evidence>
<sequence>MNHKFITVKNLHGELVFYHRKGNLGTSITTKEMFFQKPNFSYHILFDDIHSMIPYDIGSQQTSIQISDELKVFSEFSNQLYKVHINEMVVLNRQGRFLRQNVEIILPLSPAFLEKVQQFSHLTSLPV</sequence>
<dbReference type="RefSeq" id="WP_307395216.1">
    <property type="nucleotide sequence ID" value="NZ_BAAADK010000047.1"/>
</dbReference>
<dbReference type="EMBL" id="JAUSTY010000010">
    <property type="protein sequence ID" value="MDQ0166758.1"/>
    <property type="molecule type" value="Genomic_DNA"/>
</dbReference>
<evidence type="ECO:0000313" key="1">
    <source>
        <dbReference type="EMBL" id="MDQ0166758.1"/>
    </source>
</evidence>
<reference evidence="1 2" key="1">
    <citation type="submission" date="2023-07" db="EMBL/GenBank/DDBJ databases">
        <title>Genomic Encyclopedia of Type Strains, Phase IV (KMG-IV): sequencing the most valuable type-strain genomes for metagenomic binning, comparative biology and taxonomic classification.</title>
        <authorList>
            <person name="Goeker M."/>
        </authorList>
    </citation>
    <scope>NUCLEOTIDE SEQUENCE [LARGE SCALE GENOMIC DNA]</scope>
    <source>
        <strain evidence="1 2">DSM 12751</strain>
    </source>
</reference>
<organism evidence="1 2">
    <name type="scientific">Caldalkalibacillus horti</name>
    <dbReference type="NCBI Taxonomy" id="77523"/>
    <lineage>
        <taxon>Bacteria</taxon>
        <taxon>Bacillati</taxon>
        <taxon>Bacillota</taxon>
        <taxon>Bacilli</taxon>
        <taxon>Bacillales</taxon>
        <taxon>Bacillaceae</taxon>
        <taxon>Caldalkalibacillus</taxon>
    </lineage>
</organism>
<protein>
    <recommendedName>
        <fullName evidence="3">HTH LytTR-type domain-containing protein</fullName>
    </recommendedName>
</protein>
<name>A0ABT9W0J5_9BACI</name>
<keyword evidence="2" id="KW-1185">Reference proteome</keyword>
<comment type="caution">
    <text evidence="1">The sequence shown here is derived from an EMBL/GenBank/DDBJ whole genome shotgun (WGS) entry which is preliminary data.</text>
</comment>
<dbReference type="Proteomes" id="UP001235840">
    <property type="component" value="Unassembled WGS sequence"/>
</dbReference>
<gene>
    <name evidence="1" type="ORF">J2S11_002674</name>
</gene>
<accession>A0ABT9W0J5</accession>
<evidence type="ECO:0000313" key="2">
    <source>
        <dbReference type="Proteomes" id="UP001235840"/>
    </source>
</evidence>